<dbReference type="PANTHER" id="PTHR33608">
    <property type="entry name" value="BLL2464 PROTEIN"/>
    <property type="match status" value="1"/>
</dbReference>
<evidence type="ECO:0000256" key="1">
    <source>
        <dbReference type="SAM" id="MobiDB-lite"/>
    </source>
</evidence>
<name>A0ABT7VWI6_9GAMM</name>
<sequence length="164" mass="18839">MVGKKRTLPTLQKTVPFMAFIIHHSPFTIYHNDRVGGQIFSDENHHEFKPQRGKAQVLHFLKQLVEMQTKPEDSNRNKDTAQQALARLRRVARPGSLIFLISDFRNLNTQAESHLMQIARHNDVVMLFIYDTLESQLPPSGRYRLSDGQSDTTLNTADQQLVTT</sequence>
<reference evidence="3" key="1">
    <citation type="submission" date="2023-06" db="EMBL/GenBank/DDBJ databases">
        <title>Uncultivated large filamentous bacteria from sulfidic sediments reveal new species and different genomic features in energy metabolism and defense.</title>
        <authorList>
            <person name="Fonseca A."/>
        </authorList>
    </citation>
    <scope>NUCLEOTIDE SEQUENCE</scope>
    <source>
        <strain evidence="3">HSG4</strain>
    </source>
</reference>
<proteinExistence type="predicted"/>
<gene>
    <name evidence="3" type="ORF">QUF54_11185</name>
</gene>
<dbReference type="Proteomes" id="UP001171945">
    <property type="component" value="Unassembled WGS sequence"/>
</dbReference>
<dbReference type="PANTHER" id="PTHR33608:SF12">
    <property type="entry name" value="DUF58 DOMAIN-CONTAINING PROTEIN"/>
    <property type="match status" value="1"/>
</dbReference>
<comment type="caution">
    <text evidence="3">The sequence shown here is derived from an EMBL/GenBank/DDBJ whole genome shotgun (WGS) entry which is preliminary data.</text>
</comment>
<keyword evidence="3" id="KW-0315">Glutamine amidotransferase</keyword>
<evidence type="ECO:0000313" key="3">
    <source>
        <dbReference type="EMBL" id="MDM8563906.1"/>
    </source>
</evidence>
<dbReference type="InterPro" id="IPR002881">
    <property type="entry name" value="DUF58"/>
</dbReference>
<organism evidence="3 4">
    <name type="scientific">Candidatus Marithioploca araucensis</name>
    <dbReference type="NCBI Taxonomy" id="70273"/>
    <lineage>
        <taxon>Bacteria</taxon>
        <taxon>Pseudomonadati</taxon>
        <taxon>Pseudomonadota</taxon>
        <taxon>Gammaproteobacteria</taxon>
        <taxon>Thiotrichales</taxon>
        <taxon>Thiotrichaceae</taxon>
        <taxon>Candidatus Marithioploca</taxon>
    </lineage>
</organism>
<dbReference type="Pfam" id="PF01882">
    <property type="entry name" value="DUF58"/>
    <property type="match status" value="1"/>
</dbReference>
<evidence type="ECO:0000313" key="4">
    <source>
        <dbReference type="Proteomes" id="UP001171945"/>
    </source>
</evidence>
<evidence type="ECO:0000259" key="2">
    <source>
        <dbReference type="Pfam" id="PF01882"/>
    </source>
</evidence>
<protein>
    <submittedName>
        <fullName evidence="3">Class II glutamine amidotransferase</fullName>
    </submittedName>
</protein>
<feature type="compositionally biased region" description="Polar residues" evidence="1">
    <location>
        <begin position="147"/>
        <end position="164"/>
    </location>
</feature>
<feature type="domain" description="DUF58" evidence="2">
    <location>
        <begin position="28"/>
        <end position="155"/>
    </location>
</feature>
<keyword evidence="4" id="KW-1185">Reference proteome</keyword>
<dbReference type="EMBL" id="JAUCGM010000956">
    <property type="protein sequence ID" value="MDM8563906.1"/>
    <property type="molecule type" value="Genomic_DNA"/>
</dbReference>
<feature type="region of interest" description="Disordered" evidence="1">
    <location>
        <begin position="140"/>
        <end position="164"/>
    </location>
</feature>
<accession>A0ABT7VWI6</accession>